<evidence type="ECO:0000256" key="1">
    <source>
        <dbReference type="SAM" id="SignalP"/>
    </source>
</evidence>
<gene>
    <name evidence="2" type="ORF">LTRI10_LOCUS21575</name>
</gene>
<evidence type="ECO:0000313" key="2">
    <source>
        <dbReference type="EMBL" id="CAL1380106.1"/>
    </source>
</evidence>
<feature type="chain" id="PRO_5043943017" evidence="1">
    <location>
        <begin position="23"/>
        <end position="117"/>
    </location>
</feature>
<sequence>MTVHLLLLKIANFLMMKIVVTGRRRGNKDRGCEPIRSKLKRDRFRDLPGLLDSDSNEIKTPGVPVYLHKCTTKVPNGHHQINAFESQGNSKNKNLNIIIILNQTILRPWEDLDSEIS</sequence>
<reference evidence="2 3" key="1">
    <citation type="submission" date="2024-04" db="EMBL/GenBank/DDBJ databases">
        <authorList>
            <person name="Fracassetti M."/>
        </authorList>
    </citation>
    <scope>NUCLEOTIDE SEQUENCE [LARGE SCALE GENOMIC DNA]</scope>
</reference>
<dbReference type="AlphaFoldDB" id="A0AAV2E2K9"/>
<organism evidence="2 3">
    <name type="scientific">Linum trigynum</name>
    <dbReference type="NCBI Taxonomy" id="586398"/>
    <lineage>
        <taxon>Eukaryota</taxon>
        <taxon>Viridiplantae</taxon>
        <taxon>Streptophyta</taxon>
        <taxon>Embryophyta</taxon>
        <taxon>Tracheophyta</taxon>
        <taxon>Spermatophyta</taxon>
        <taxon>Magnoliopsida</taxon>
        <taxon>eudicotyledons</taxon>
        <taxon>Gunneridae</taxon>
        <taxon>Pentapetalae</taxon>
        <taxon>rosids</taxon>
        <taxon>fabids</taxon>
        <taxon>Malpighiales</taxon>
        <taxon>Linaceae</taxon>
        <taxon>Linum</taxon>
    </lineage>
</organism>
<keyword evidence="3" id="KW-1185">Reference proteome</keyword>
<protein>
    <submittedName>
        <fullName evidence="2">Uncharacterized protein</fullName>
    </submittedName>
</protein>
<name>A0AAV2E2K9_9ROSI</name>
<dbReference type="EMBL" id="OZ034817">
    <property type="protein sequence ID" value="CAL1380106.1"/>
    <property type="molecule type" value="Genomic_DNA"/>
</dbReference>
<proteinExistence type="predicted"/>
<keyword evidence="1" id="KW-0732">Signal</keyword>
<dbReference type="Proteomes" id="UP001497516">
    <property type="component" value="Chromosome 4"/>
</dbReference>
<feature type="signal peptide" evidence="1">
    <location>
        <begin position="1"/>
        <end position="22"/>
    </location>
</feature>
<evidence type="ECO:0000313" key="3">
    <source>
        <dbReference type="Proteomes" id="UP001497516"/>
    </source>
</evidence>
<accession>A0AAV2E2K9</accession>